<dbReference type="SUPFAM" id="SSF50729">
    <property type="entry name" value="PH domain-like"/>
    <property type="match status" value="1"/>
</dbReference>
<feature type="region of interest" description="Disordered" evidence="6">
    <location>
        <begin position="1075"/>
        <end position="1140"/>
    </location>
</feature>
<dbReference type="InterPro" id="IPR011993">
    <property type="entry name" value="PH-like_dom_sf"/>
</dbReference>
<organism evidence="9 10">
    <name type="scientific">Tuber magnatum</name>
    <name type="common">white Piedmont truffle</name>
    <dbReference type="NCBI Taxonomy" id="42249"/>
    <lineage>
        <taxon>Eukaryota</taxon>
        <taxon>Fungi</taxon>
        <taxon>Dikarya</taxon>
        <taxon>Ascomycota</taxon>
        <taxon>Pezizomycotina</taxon>
        <taxon>Pezizomycetes</taxon>
        <taxon>Pezizales</taxon>
        <taxon>Tuberaceae</taxon>
        <taxon>Tuber</taxon>
    </lineage>
</organism>
<feature type="region of interest" description="Disordered" evidence="6">
    <location>
        <begin position="507"/>
        <end position="614"/>
    </location>
</feature>
<evidence type="ECO:0000259" key="7">
    <source>
        <dbReference type="PROSITE" id="PS50003"/>
    </source>
</evidence>
<evidence type="ECO:0000256" key="4">
    <source>
        <dbReference type="PROSITE-ProRule" id="PRU00288"/>
    </source>
</evidence>
<evidence type="ECO:0000256" key="6">
    <source>
        <dbReference type="SAM" id="MobiDB-lite"/>
    </source>
</evidence>
<dbReference type="AlphaFoldDB" id="A0A317SCI7"/>
<dbReference type="InterPro" id="IPR001164">
    <property type="entry name" value="ArfGAP_dom"/>
</dbReference>
<dbReference type="GO" id="GO:0008270">
    <property type="term" value="F:zinc ion binding"/>
    <property type="evidence" value="ECO:0007669"/>
    <property type="project" value="UniProtKB-KW"/>
</dbReference>
<evidence type="ECO:0000256" key="1">
    <source>
        <dbReference type="ARBA" id="ARBA00022723"/>
    </source>
</evidence>
<feature type="compositionally biased region" description="Low complexity" evidence="6">
    <location>
        <begin position="219"/>
        <end position="238"/>
    </location>
</feature>
<dbReference type="OrthoDB" id="10266696at2759"/>
<dbReference type="PANTHER" id="PTHR23180:SF160">
    <property type="entry name" value="ADP-RIBOSYLATION FACTOR GTPASE-ACTIVATING PROTEIN EFFECTOR PROTEIN 1"/>
    <property type="match status" value="1"/>
</dbReference>
<dbReference type="Gene3D" id="1.20.1270.60">
    <property type="entry name" value="Arfaptin homology (AH) domain/BAR domain"/>
    <property type="match status" value="1"/>
</dbReference>
<dbReference type="EMBL" id="PYWC01000120">
    <property type="protein sequence ID" value="PWW72064.1"/>
    <property type="molecule type" value="Genomic_DNA"/>
</dbReference>
<dbReference type="InterPro" id="IPR001849">
    <property type="entry name" value="PH_domain"/>
</dbReference>
<dbReference type="GO" id="GO:0005768">
    <property type="term" value="C:endosome"/>
    <property type="evidence" value="ECO:0007669"/>
    <property type="project" value="TreeGrafter"/>
</dbReference>
<evidence type="ECO:0000256" key="2">
    <source>
        <dbReference type="ARBA" id="ARBA00022771"/>
    </source>
</evidence>
<feature type="compositionally biased region" description="Pro residues" evidence="6">
    <location>
        <begin position="542"/>
        <end position="553"/>
    </location>
</feature>
<feature type="compositionally biased region" description="Polar residues" evidence="6">
    <location>
        <begin position="1085"/>
        <end position="1101"/>
    </location>
</feature>
<keyword evidence="5" id="KW-0343">GTPase activation</keyword>
<evidence type="ECO:0000313" key="9">
    <source>
        <dbReference type="EMBL" id="PWW72064.1"/>
    </source>
</evidence>
<accession>A0A317SCI7</accession>
<dbReference type="SMART" id="SM00105">
    <property type="entry name" value="ArfGap"/>
    <property type="match status" value="1"/>
</dbReference>
<feature type="compositionally biased region" description="Basic and acidic residues" evidence="6">
    <location>
        <begin position="507"/>
        <end position="530"/>
    </location>
</feature>
<keyword evidence="2 4" id="KW-0863">Zinc-finger</keyword>
<dbReference type="Pfam" id="PF01412">
    <property type="entry name" value="ArfGap"/>
    <property type="match status" value="1"/>
</dbReference>
<keyword evidence="1 5" id="KW-0479">Metal-binding</keyword>
<dbReference type="GO" id="GO:0006891">
    <property type="term" value="P:intra-Golgi vesicle-mediated transport"/>
    <property type="evidence" value="ECO:0007669"/>
    <property type="project" value="TreeGrafter"/>
</dbReference>
<gene>
    <name evidence="9" type="ORF">C7212DRAFT_354785</name>
</gene>
<dbReference type="SUPFAM" id="SSF57863">
    <property type="entry name" value="ArfGap/RecO-like zinc finger"/>
    <property type="match status" value="1"/>
</dbReference>
<dbReference type="SUPFAM" id="SSF103657">
    <property type="entry name" value="BAR/IMD domain-like"/>
    <property type="match status" value="1"/>
</dbReference>
<dbReference type="FunFam" id="1.10.220.150:FF:000017">
    <property type="entry name" value="ARF GTPase activator (Csx2), putative"/>
    <property type="match status" value="1"/>
</dbReference>
<dbReference type="Proteomes" id="UP000246991">
    <property type="component" value="Unassembled WGS sequence"/>
</dbReference>
<dbReference type="CDD" id="cd08204">
    <property type="entry name" value="ArfGap"/>
    <property type="match status" value="1"/>
</dbReference>
<reference evidence="9 10" key="1">
    <citation type="submission" date="2018-03" db="EMBL/GenBank/DDBJ databases">
        <title>Genomes of Pezizomycetes fungi and the evolution of truffles.</title>
        <authorList>
            <person name="Murat C."/>
            <person name="Payen T."/>
            <person name="Noel B."/>
            <person name="Kuo A."/>
            <person name="Martin F.M."/>
        </authorList>
    </citation>
    <scope>NUCLEOTIDE SEQUENCE [LARGE SCALE GENOMIC DNA]</scope>
    <source>
        <strain evidence="9">091103-1</strain>
    </source>
</reference>
<dbReference type="GO" id="GO:0005096">
    <property type="term" value="F:GTPase activator activity"/>
    <property type="evidence" value="ECO:0007669"/>
    <property type="project" value="UniProtKB-KW"/>
</dbReference>
<protein>
    <recommendedName>
        <fullName evidence="5">ADP-ribosylation factor GTPase-activating protein</fullName>
    </recommendedName>
</protein>
<keyword evidence="3 5" id="KW-0862">Zinc</keyword>
<dbReference type="InterPro" id="IPR027267">
    <property type="entry name" value="AH/BAR_dom_sf"/>
</dbReference>
<keyword evidence="5" id="KW-0963">Cytoplasm</keyword>
<feature type="compositionally biased region" description="Low complexity" evidence="6">
    <location>
        <begin position="598"/>
        <end position="611"/>
    </location>
</feature>
<dbReference type="SMART" id="SM00233">
    <property type="entry name" value="PH"/>
    <property type="match status" value="1"/>
</dbReference>
<name>A0A317SCI7_9PEZI</name>
<dbReference type="InterPro" id="IPR045258">
    <property type="entry name" value="ACAP1/2/3-like"/>
</dbReference>
<evidence type="ECO:0000256" key="3">
    <source>
        <dbReference type="ARBA" id="ARBA00022833"/>
    </source>
</evidence>
<feature type="compositionally biased region" description="Polar residues" evidence="6">
    <location>
        <begin position="571"/>
        <end position="582"/>
    </location>
</feature>
<feature type="domain" description="PH" evidence="7">
    <location>
        <begin position="651"/>
        <end position="757"/>
    </location>
</feature>
<dbReference type="FunFam" id="1.20.1270.60:FF:000051">
    <property type="entry name" value="ARF GTPase activator (Csx2)"/>
    <property type="match status" value="1"/>
</dbReference>
<evidence type="ECO:0000313" key="10">
    <source>
        <dbReference type="Proteomes" id="UP000246991"/>
    </source>
</evidence>
<dbReference type="STRING" id="42249.A0A317SCI7"/>
<feature type="region of interest" description="Disordered" evidence="6">
    <location>
        <begin position="214"/>
        <end position="261"/>
    </location>
</feature>
<comment type="function">
    <text evidence="5">GTPase-activating protein for the ADP ribosylation factor family.</text>
</comment>
<dbReference type="FunFam" id="2.30.29.30:FF:000252">
    <property type="entry name" value="ARF GTPase activator (Csx2)"/>
    <property type="match status" value="1"/>
</dbReference>
<dbReference type="Gene3D" id="2.30.29.30">
    <property type="entry name" value="Pleckstrin-homology domain (PH domain)/Phosphotyrosine-binding domain (PTB)"/>
    <property type="match status" value="1"/>
</dbReference>
<keyword evidence="5" id="KW-0677">Repeat</keyword>
<proteinExistence type="predicted"/>
<feature type="compositionally biased region" description="Basic and acidic residues" evidence="6">
    <location>
        <begin position="1111"/>
        <end position="1123"/>
    </location>
</feature>
<dbReference type="PROSITE" id="PS50003">
    <property type="entry name" value="PH_DOMAIN"/>
    <property type="match status" value="1"/>
</dbReference>
<dbReference type="GO" id="GO:0005802">
    <property type="term" value="C:trans-Golgi network"/>
    <property type="evidence" value="ECO:0007669"/>
    <property type="project" value="TreeGrafter"/>
</dbReference>
<dbReference type="PANTHER" id="PTHR23180">
    <property type="entry name" value="CENTAURIN/ARF"/>
    <property type="match status" value="1"/>
</dbReference>
<evidence type="ECO:0000256" key="5">
    <source>
        <dbReference type="RuleBase" id="RU369028"/>
    </source>
</evidence>
<dbReference type="InterPro" id="IPR037278">
    <property type="entry name" value="ARFGAP/RecO"/>
</dbReference>
<dbReference type="Pfam" id="PF00169">
    <property type="entry name" value="PH"/>
    <property type="match status" value="1"/>
</dbReference>
<comment type="subcellular location">
    <subcellularLocation>
        <location evidence="5">Cytoplasm</location>
    </subcellularLocation>
</comment>
<dbReference type="InterPro" id="IPR038508">
    <property type="entry name" value="ArfGAP_dom_sf"/>
</dbReference>
<feature type="domain" description="Arf-GAP" evidence="8">
    <location>
        <begin position="842"/>
        <end position="966"/>
    </location>
</feature>
<sequence>MGNVNGTLEDGPALFLRDQSRPSLVVTNAQKRVILRIAPSSFPCSRIVAKKDPGDDSLVEFVQDPDPNAQSPFLLKLTNEDDLTFNFTFNIRRKDDATGSNGPGTNINGLTFIVASNTRDLENLVTREFHADPNLHKNPNVNLVGDFSTDGSKAVQFEWQWRWRPPQGMEDREDRKNMGWRNACSFVEYDQRAHKLSTLAQFSFWVQNTSRVWPPSPGPSSDYSLSSPPKMRSSSGYSPESKPADLSAEAEPPSPLVEAFDGSTLAPSIANAPSVKVDNCPRPVDSTMAEDGPLFRATIKSLEQKTGTLRTKMKKVLKRAEQARQAQIVCNDAVSAFMESLRDAASTGNASGIRPALDHYFERTYREILYFERQNETSLQELIIGPLTKLYNLDIKQAEVKKKDFEDESRDYYNYVSRYLGIRNDSAKEKKKIESETKYQTKRKNFELKRFDYSTFMQDLHGGRKEQEVLSQLTKFADAQARSYLATAKKVQELMPQLEALSYEVKESDKEFQLQRTEREERRRVLEKSSKTYVEPDNLPSFMPPPTPSPTSAPPSEILGHNTGFEKLGVGTSSIRTVSSGSNSGGDRRTERAPETVLSLPPNGLGLSSGSTRLTASEPSLVSTAADKFKGFRDLQEKEYTGNGLVNGESDRRKEGLLWALSRPGSHADPKGLNKQAWHKYWVVLAGGQLCEYSNWKQKLDLHNDPINLKMASVREARGAERRFCFEIVTPQYKRVYQATSEEDMNNWISAINNAVKSTIEGGGSVRNFDTSYVENDAGHDKLKNITTALTGKSPHYHHSVHGTNPMSHGSASNANMNRRTTVGARPTNVRRDSSNFNEDPEKLLQMVREADPTNNYCADCQSQMKTEWVSINLGAVLCIECSGLHRSLGTHISKVRSLTLDVTSFTPDLVELLCQVGNKNSNAIWEAKFDAAHRPDPRSSREQRLKFITSKYVDRAFVQPLSSTLSQYASPDESILAAVKINDLQGTLYALALHGSPNTVDPATGLHVVFLALRAADPVPNVPDNELVAPSANLSSLTFPLAELLIQNGGEIASNIPSSGLSLAAKHYLSQKTAKRSSAPAETAPSNATASSKHGHQPSSGEFYDPPATLRERQQREKEHLQKRVSSGGRLHRAPQLER</sequence>
<dbReference type="PROSITE" id="PS50115">
    <property type="entry name" value="ARFGAP"/>
    <property type="match status" value="1"/>
</dbReference>
<dbReference type="InterPro" id="IPR004148">
    <property type="entry name" value="BAR_dom"/>
</dbReference>
<dbReference type="CDD" id="cd07608">
    <property type="entry name" value="BAR_ArfGAP_fungi"/>
    <property type="match status" value="1"/>
</dbReference>
<comment type="caution">
    <text evidence="9">The sequence shown here is derived from an EMBL/GenBank/DDBJ whole genome shotgun (WGS) entry which is preliminary data.</text>
</comment>
<evidence type="ECO:0000259" key="8">
    <source>
        <dbReference type="PROSITE" id="PS50115"/>
    </source>
</evidence>
<keyword evidence="10" id="KW-1185">Reference proteome</keyword>
<dbReference type="Gene3D" id="1.10.220.150">
    <property type="entry name" value="Arf GTPase activating protein"/>
    <property type="match status" value="1"/>
</dbReference>
<keyword evidence="5" id="KW-0040">ANK repeat</keyword>
<dbReference type="Pfam" id="PF16746">
    <property type="entry name" value="BAR_3"/>
    <property type="match status" value="1"/>
</dbReference>